<keyword evidence="3" id="KW-1185">Reference proteome</keyword>
<dbReference type="RefSeq" id="WP_166698583.1">
    <property type="nucleotide sequence ID" value="NZ_JAAQTL010000001.1"/>
</dbReference>
<reference evidence="2 3" key="1">
    <citation type="journal article" date="2006" name="Int. J. Syst. Evol. Microbiol.">
        <title>Dyella yeojuensis sp. nov., isolated from greenhouse soil in Korea.</title>
        <authorList>
            <person name="Kim B.Y."/>
            <person name="Weon H.Y."/>
            <person name="Lee K.H."/>
            <person name="Seok S.J."/>
            <person name="Kwon S.W."/>
            <person name="Go S.J."/>
            <person name="Stackebrandt E."/>
        </authorList>
    </citation>
    <scope>NUCLEOTIDE SEQUENCE [LARGE SCALE GENOMIC DNA]</scope>
    <source>
        <strain evidence="2 3">DSM 17673</strain>
    </source>
</reference>
<evidence type="ECO:0000313" key="2">
    <source>
        <dbReference type="EMBL" id="NID14825.1"/>
    </source>
</evidence>
<comment type="caution">
    <text evidence="2">The sequence shown here is derived from an EMBL/GenBank/DDBJ whole genome shotgun (WGS) entry which is preliminary data.</text>
</comment>
<dbReference type="EMBL" id="JAAQTL010000001">
    <property type="protein sequence ID" value="NID14825.1"/>
    <property type="molecule type" value="Genomic_DNA"/>
</dbReference>
<feature type="compositionally biased region" description="Polar residues" evidence="1">
    <location>
        <begin position="1"/>
        <end position="11"/>
    </location>
</feature>
<dbReference type="Proteomes" id="UP000518878">
    <property type="component" value="Unassembled WGS sequence"/>
</dbReference>
<sequence>MTTVSSTSTPYAQVMPAPKSASTCSADVAAKVSQEPVSTGEEYSKISTWSKALSTAFARADERDRKSTRTELRTLIERIDHRVFEGNWSNDWEGLAAELPKPADDERIELSRNVTAFMARFNAVSGLGNSIRNENPYFGLERDALLVIQYDESGAFTTNERRAALIESNRQYAEWAEEICKRLARARADRESLLPIYGDLLNYYEVLPSIEMASLPDNYMERLRSLIGKMEISDYSTDNVQRTMPLLLQWLNKPEGVS</sequence>
<dbReference type="AlphaFoldDB" id="A0A7X5TP97"/>
<protein>
    <submittedName>
        <fullName evidence="2">Uncharacterized protein</fullName>
    </submittedName>
</protein>
<evidence type="ECO:0000313" key="3">
    <source>
        <dbReference type="Proteomes" id="UP000518878"/>
    </source>
</evidence>
<organism evidence="2 3">
    <name type="scientific">Luteibacter yeojuensis</name>
    <dbReference type="NCBI Taxonomy" id="345309"/>
    <lineage>
        <taxon>Bacteria</taxon>
        <taxon>Pseudomonadati</taxon>
        <taxon>Pseudomonadota</taxon>
        <taxon>Gammaproteobacteria</taxon>
        <taxon>Lysobacterales</taxon>
        <taxon>Rhodanobacteraceae</taxon>
        <taxon>Luteibacter</taxon>
    </lineage>
</organism>
<gene>
    <name evidence="2" type="ORF">HBF32_05005</name>
</gene>
<feature type="region of interest" description="Disordered" evidence="1">
    <location>
        <begin position="1"/>
        <end position="20"/>
    </location>
</feature>
<accession>A0A7X5TP97</accession>
<evidence type="ECO:0000256" key="1">
    <source>
        <dbReference type="SAM" id="MobiDB-lite"/>
    </source>
</evidence>
<name>A0A7X5TP97_9GAMM</name>
<proteinExistence type="predicted"/>